<dbReference type="OrthoDB" id="5578520at2759"/>
<accession>A0A9W8GMX5</accession>
<name>A0A9W8GMX5_9FUNG</name>
<evidence type="ECO:0000313" key="3">
    <source>
        <dbReference type="Proteomes" id="UP001151516"/>
    </source>
</evidence>
<feature type="compositionally biased region" description="Low complexity" evidence="1">
    <location>
        <begin position="317"/>
        <end position="332"/>
    </location>
</feature>
<dbReference type="AlphaFoldDB" id="A0A9W8GMX5"/>
<dbReference type="Proteomes" id="UP001151516">
    <property type="component" value="Unassembled WGS sequence"/>
</dbReference>
<gene>
    <name evidence="2" type="ORF">IWW39_001572</name>
</gene>
<feature type="region of interest" description="Disordered" evidence="1">
    <location>
        <begin position="287"/>
        <end position="351"/>
    </location>
</feature>
<proteinExistence type="predicted"/>
<dbReference type="EMBL" id="JANBTX010000027">
    <property type="protein sequence ID" value="KAJ2689334.1"/>
    <property type="molecule type" value="Genomic_DNA"/>
</dbReference>
<reference evidence="2" key="1">
    <citation type="submission" date="2022-07" db="EMBL/GenBank/DDBJ databases">
        <title>Phylogenomic reconstructions and comparative analyses of Kickxellomycotina fungi.</title>
        <authorList>
            <person name="Reynolds N.K."/>
            <person name="Stajich J.E."/>
            <person name="Barry K."/>
            <person name="Grigoriev I.V."/>
            <person name="Crous P."/>
            <person name="Smith M.E."/>
        </authorList>
    </citation>
    <scope>NUCLEOTIDE SEQUENCE</scope>
    <source>
        <strain evidence="2">CBS 109367</strain>
    </source>
</reference>
<evidence type="ECO:0000256" key="1">
    <source>
        <dbReference type="SAM" id="MobiDB-lite"/>
    </source>
</evidence>
<organism evidence="2 3">
    <name type="scientific">Coemansia spiralis</name>
    <dbReference type="NCBI Taxonomy" id="417178"/>
    <lineage>
        <taxon>Eukaryota</taxon>
        <taxon>Fungi</taxon>
        <taxon>Fungi incertae sedis</taxon>
        <taxon>Zoopagomycota</taxon>
        <taxon>Kickxellomycotina</taxon>
        <taxon>Kickxellomycetes</taxon>
        <taxon>Kickxellales</taxon>
        <taxon>Kickxellaceae</taxon>
        <taxon>Coemansia</taxon>
    </lineage>
</organism>
<feature type="compositionally biased region" description="Low complexity" evidence="1">
    <location>
        <begin position="287"/>
        <end position="307"/>
    </location>
</feature>
<sequence length="351" mass="35809">MSGAGVDRAAAAADPHAWHTYPLLVPQPAPRSDVIVIDDDSCEPELDRARQHLTATATATAAAATPATMKPEPAVGSLFCDEDPRGRATASANTHCASPHSALPAHDIYKDAEAPATVAMMPAAASSASASNSLATTVLDPLSSLLALNDSITSAASAAGASLDFQPKPDPIAPQPRYLTRSAKRKQDDLTSGQPKQQRTAHTTATTAGGAAAAAFQPLPAASQLFATAPQYNSVSAADAALAAAGHVVDPYYMMVSGDQQPQHPATWTSTALYQAARAVAAAAVGPPPAASRATRQKAVAAQQQQNPPAPKRRKNAAATTAAVAKPAAPRAARGRAAPRTKQAQQVSKPL</sequence>
<feature type="region of interest" description="Disordered" evidence="1">
    <location>
        <begin position="163"/>
        <end position="206"/>
    </location>
</feature>
<protein>
    <submittedName>
        <fullName evidence="2">Uncharacterized protein</fullName>
    </submittedName>
</protein>
<evidence type="ECO:0000313" key="2">
    <source>
        <dbReference type="EMBL" id="KAJ2689334.1"/>
    </source>
</evidence>
<keyword evidence="3" id="KW-1185">Reference proteome</keyword>
<comment type="caution">
    <text evidence="2">The sequence shown here is derived from an EMBL/GenBank/DDBJ whole genome shotgun (WGS) entry which is preliminary data.</text>
</comment>